<dbReference type="Pfam" id="PF06201">
    <property type="entry name" value="PITH"/>
    <property type="match status" value="1"/>
</dbReference>
<feature type="compositionally biased region" description="Basic and acidic residues" evidence="6">
    <location>
        <begin position="226"/>
        <end position="236"/>
    </location>
</feature>
<gene>
    <name evidence="8" type="ORF">SRS1_11292</name>
</gene>
<dbReference type="GO" id="GO:0046982">
    <property type="term" value="F:protein heterodimerization activity"/>
    <property type="evidence" value="ECO:0007669"/>
    <property type="project" value="InterPro"/>
</dbReference>
<dbReference type="FunFam" id="2.60.120.470:FF:000008">
    <property type="entry name" value="DUF1000-domain-containing protein"/>
    <property type="match status" value="1"/>
</dbReference>
<evidence type="ECO:0000313" key="9">
    <source>
        <dbReference type="Proteomes" id="UP000239563"/>
    </source>
</evidence>
<evidence type="ECO:0000256" key="1">
    <source>
        <dbReference type="ARBA" id="ARBA00004123"/>
    </source>
</evidence>
<dbReference type="AlphaFoldDB" id="A0A2N8UNL1"/>
<organism evidence="8 9">
    <name type="scientific">Sporisorium reilianum f. sp. reilianum</name>
    <dbReference type="NCBI Taxonomy" id="72559"/>
    <lineage>
        <taxon>Eukaryota</taxon>
        <taxon>Fungi</taxon>
        <taxon>Dikarya</taxon>
        <taxon>Basidiomycota</taxon>
        <taxon>Ustilaginomycotina</taxon>
        <taxon>Ustilaginomycetes</taxon>
        <taxon>Ustilaginales</taxon>
        <taxon>Ustilaginaceae</taxon>
        <taxon>Sporisorium</taxon>
    </lineage>
</organism>
<accession>A0A2N8UNL1</accession>
<dbReference type="Pfam" id="PF15511">
    <property type="entry name" value="CENP-T_C"/>
    <property type="match status" value="1"/>
</dbReference>
<feature type="region of interest" description="Disordered" evidence="6">
    <location>
        <begin position="1"/>
        <end position="25"/>
    </location>
</feature>
<dbReference type="InterPro" id="IPR009072">
    <property type="entry name" value="Histone-fold"/>
</dbReference>
<evidence type="ECO:0000256" key="5">
    <source>
        <dbReference type="ARBA" id="ARBA00025788"/>
    </source>
</evidence>
<feature type="region of interest" description="Disordered" evidence="6">
    <location>
        <begin position="219"/>
        <end position="255"/>
    </location>
</feature>
<dbReference type="PANTHER" id="PTHR12175">
    <property type="entry name" value="AD039 HT014 THIOREDOXIN FAMILY TRP26"/>
    <property type="match status" value="1"/>
</dbReference>
<feature type="region of interest" description="Disordered" evidence="6">
    <location>
        <begin position="734"/>
        <end position="906"/>
    </location>
</feature>
<proteinExistence type="inferred from homology"/>
<feature type="domain" description="PITH" evidence="7">
    <location>
        <begin position="23"/>
        <end position="221"/>
    </location>
</feature>
<comment type="similarity">
    <text evidence="5">Belongs to the PITHD1 family.</text>
</comment>
<feature type="compositionally biased region" description="Polar residues" evidence="6">
    <location>
        <begin position="328"/>
        <end position="337"/>
    </location>
</feature>
<dbReference type="FunFam" id="1.10.20.10:FF:000105">
    <property type="entry name" value="Inner kinetochore subunit cnp20"/>
    <property type="match status" value="1"/>
</dbReference>
<feature type="compositionally biased region" description="Low complexity" evidence="6">
    <location>
        <begin position="553"/>
        <end position="587"/>
    </location>
</feature>
<evidence type="ECO:0000256" key="3">
    <source>
        <dbReference type="ARBA" id="ARBA00022454"/>
    </source>
</evidence>
<evidence type="ECO:0000256" key="2">
    <source>
        <dbReference type="ARBA" id="ARBA00004286"/>
    </source>
</evidence>
<feature type="compositionally biased region" description="Basic and acidic residues" evidence="6">
    <location>
        <begin position="816"/>
        <end position="833"/>
    </location>
</feature>
<feature type="compositionally biased region" description="Acidic residues" evidence="6">
    <location>
        <begin position="786"/>
        <end position="801"/>
    </location>
</feature>
<feature type="compositionally biased region" description="Acidic residues" evidence="6">
    <location>
        <begin position="734"/>
        <end position="755"/>
    </location>
</feature>
<dbReference type="PANTHER" id="PTHR12175:SF1">
    <property type="entry name" value="PITH DOMAIN-CONTAINING PROTEIN 1"/>
    <property type="match status" value="1"/>
</dbReference>
<feature type="compositionally biased region" description="Low complexity" evidence="6">
    <location>
        <begin position="354"/>
        <end position="385"/>
    </location>
</feature>
<dbReference type="InterPro" id="IPR035425">
    <property type="entry name" value="CENP-T/H4_C"/>
</dbReference>
<feature type="compositionally biased region" description="Polar residues" evidence="6">
    <location>
        <begin position="422"/>
        <end position="436"/>
    </location>
</feature>
<dbReference type="EMBL" id="LT795075">
    <property type="protein sequence ID" value="SJX66475.1"/>
    <property type="molecule type" value="Genomic_DNA"/>
</dbReference>
<reference evidence="8 9" key="1">
    <citation type="submission" date="2017-02" db="EMBL/GenBank/DDBJ databases">
        <authorList>
            <person name="Peterson S.W."/>
        </authorList>
    </citation>
    <scope>NUCLEOTIDE SEQUENCE [LARGE SCALE GENOMIC DNA]</scope>
    <source>
        <strain evidence="8 9">SRS1_H2-8</strain>
    </source>
</reference>
<feature type="compositionally biased region" description="Basic and acidic residues" evidence="6">
    <location>
        <begin position="681"/>
        <end position="691"/>
    </location>
</feature>
<feature type="region of interest" description="Disordered" evidence="6">
    <location>
        <begin position="529"/>
        <end position="638"/>
    </location>
</feature>
<dbReference type="InterPro" id="IPR037047">
    <property type="entry name" value="PITH_dom_sf"/>
</dbReference>
<sequence>MSCNTANDDHDNRDPGSSSSATGLSAVDGDASSLYEYIIRDKVWGANLDPPESAKNVIKPWHERLSADPSTQSNVDDQLAITVPFTCPVRLKSILINTGTGDFAPTRCRAFVNRPDGIDFDEVELATSDGHPAELSPLASAATLGSVGSGKAQADFALLRGQQGVVEYPVSVARFSHTNSITIVLSHSNATTLSRFFYLGFRGTALVLKSEPGERLNIGAANSADRPVDGLREKRGASQGLAGGSNPRSRTSSPRYVVADPAAAQRIAQIAQDANMTPRRSPKRNRTSMPPGSTTTEETESPTATPTRKRKSRPSQAGDADQDDTETTPRASRSPAKTRTPHTAPPARERPSIAGTSASAGAPASRSGRDGSQPGAIAAASSSSDPARRRSLSQPPPNDVLLRQLHSSSLTPSAKYAAAQRQARTPSQAAALTTTPGRRILGTPHRAVPGSASAASNSLAAASQQQGMQTPATDKRRKRNDALLASAQRTRERRSASHKSLLWGGVGGWAGGREESPMDLLRRLARAPGFVAPPTPSQDSIAMPPPAGARLGRSSTASSAADASNSRTRARDSAASTSARSSLSRATMLVPGESVPGDLTRDSNLSDTLDVDESLAGATDSPDDRSRSRLSDMGIPRRASGMGLVRGGIFAAMADRPKTSRISTGSRVSFAADQPSPASMRFDDMSSRREGELERSLQQYGGAESFISASGIGLATAKAIRRLDDLTRQSFFSEDGELQYDDDDDEEAEGEEDVSALEARRRKSLGRSQSEPLEGEADGSVLFFGQDDDVPQMESEEEEQVSDSLAIDAPDDDPDGLARRLAADDSASRDLLDASRGSITGGDAAGAGDDSRASRVSFAEQDEVSFQVDDAYSSDDGGVEYGLSVREDDEADDDSDADQRDASARRLDLLDPKDLNALLKRRIVKKRKARISPHTGEPVPPLPSSVMRDMFSSFLTPSASVSSTSLLASSSTSSASKKAKLDSTVLDELDAAAHDFFADFAANLLTQAKTRTSRRATEAMTITEADVVAVLKRQGRVTQRHDASSLAHKLLPRELTDQMELSRWAKVGTVQTTLSGMLVGGKRGVRGDASVADTTAASSVVLDDDDEDESLE</sequence>
<dbReference type="Proteomes" id="UP000239563">
    <property type="component" value="Chromosome XXII"/>
</dbReference>
<evidence type="ECO:0000256" key="4">
    <source>
        <dbReference type="ARBA" id="ARBA00023242"/>
    </source>
</evidence>
<dbReference type="Gene3D" id="1.10.20.10">
    <property type="entry name" value="Histone, subunit A"/>
    <property type="match status" value="1"/>
</dbReference>
<feature type="compositionally biased region" description="Acidic residues" evidence="6">
    <location>
        <begin position="887"/>
        <end position="896"/>
    </location>
</feature>
<feature type="compositionally biased region" description="Basic and acidic residues" evidence="6">
    <location>
        <begin position="897"/>
        <end position="906"/>
    </location>
</feature>
<dbReference type="GO" id="GO:0005634">
    <property type="term" value="C:nucleus"/>
    <property type="evidence" value="ECO:0007669"/>
    <property type="project" value="UniProtKB-SubCell"/>
</dbReference>
<comment type="subcellular location">
    <subcellularLocation>
        <location evidence="2">Chromosome</location>
    </subcellularLocation>
    <subcellularLocation>
        <location evidence="1">Nucleus</location>
    </subcellularLocation>
</comment>
<feature type="compositionally biased region" description="Low complexity" evidence="6">
    <location>
        <begin position="451"/>
        <end position="463"/>
    </location>
</feature>
<feature type="region of interest" description="Disordered" evidence="6">
    <location>
        <begin position="270"/>
        <end position="514"/>
    </location>
</feature>
<dbReference type="InterPro" id="IPR010400">
    <property type="entry name" value="PITH_dom"/>
</dbReference>
<feature type="region of interest" description="Disordered" evidence="6">
    <location>
        <begin position="661"/>
        <end position="691"/>
    </location>
</feature>
<evidence type="ECO:0000256" key="6">
    <source>
        <dbReference type="SAM" id="MobiDB-lite"/>
    </source>
</evidence>
<dbReference type="InterPro" id="IPR008979">
    <property type="entry name" value="Galactose-bd-like_sf"/>
</dbReference>
<evidence type="ECO:0000313" key="8">
    <source>
        <dbReference type="EMBL" id="SJX66475.1"/>
    </source>
</evidence>
<keyword evidence="4" id="KW-0539">Nucleus</keyword>
<dbReference type="SUPFAM" id="SSF49785">
    <property type="entry name" value="Galactose-binding domain-like"/>
    <property type="match status" value="1"/>
</dbReference>
<protein>
    <recommendedName>
        <fullName evidence="7">PITH domain-containing protein</fullName>
    </recommendedName>
</protein>
<dbReference type="PROSITE" id="PS51532">
    <property type="entry name" value="PITH"/>
    <property type="match status" value="1"/>
</dbReference>
<name>A0A2N8UNL1_9BASI</name>
<feature type="compositionally biased region" description="Low complexity" evidence="6">
    <location>
        <begin position="287"/>
        <end position="306"/>
    </location>
</feature>
<dbReference type="GO" id="GO:0005694">
    <property type="term" value="C:chromosome"/>
    <property type="evidence" value="ECO:0007669"/>
    <property type="project" value="UniProtKB-SubCell"/>
</dbReference>
<dbReference type="InterPro" id="IPR045099">
    <property type="entry name" value="PITH1-like"/>
</dbReference>
<dbReference type="GO" id="GO:0005737">
    <property type="term" value="C:cytoplasm"/>
    <property type="evidence" value="ECO:0007669"/>
    <property type="project" value="UniProtKB-ARBA"/>
</dbReference>
<dbReference type="Gene3D" id="2.60.120.470">
    <property type="entry name" value="PITH domain"/>
    <property type="match status" value="1"/>
</dbReference>
<keyword evidence="3" id="KW-0158">Chromosome</keyword>
<evidence type="ECO:0000259" key="7">
    <source>
        <dbReference type="PROSITE" id="PS51532"/>
    </source>
</evidence>